<accession>A0ACB9P4Z3</accession>
<protein>
    <submittedName>
        <fullName evidence="1">Uncharacterized protein</fullName>
    </submittedName>
</protein>
<evidence type="ECO:0000313" key="2">
    <source>
        <dbReference type="Proteomes" id="UP001057402"/>
    </source>
</evidence>
<dbReference type="Proteomes" id="UP001057402">
    <property type="component" value="Chromosome 7"/>
</dbReference>
<evidence type="ECO:0000313" key="1">
    <source>
        <dbReference type="EMBL" id="KAI4342964.1"/>
    </source>
</evidence>
<dbReference type="EMBL" id="CM042886">
    <property type="protein sequence ID" value="KAI4342964.1"/>
    <property type="molecule type" value="Genomic_DNA"/>
</dbReference>
<comment type="caution">
    <text evidence="1">The sequence shown here is derived from an EMBL/GenBank/DDBJ whole genome shotgun (WGS) entry which is preliminary data.</text>
</comment>
<gene>
    <name evidence="1" type="ORF">MLD38_027522</name>
</gene>
<sequence>MPTSGPFGPIKLLLISLSVLSIAIVINSSVVPLVREFAASRLPVVRSMALAWVTLNGIILMLAASVKLFDRDAGVLLPPPAPAMPPAVPAVGSEERADMLAEEVVDDFEEKRVVVEDHSGGVIDREDGSCEAVVGHDLGGAMHPVTVRPTENIVKGNPPRSIRAKSIVGSVEGSNDTRASRMGKSHRYSSPSMDSVWSAITRAKSNVNDDFEARKDFLVLDIPQGKPRPMKKSEKFRGRTNHLKGEIPALQPVRPRKEPSLDELNRRAEDFIRKFNDDMKLQREESFRQLLLKGNISPGA</sequence>
<reference evidence="2" key="1">
    <citation type="journal article" date="2023" name="Front. Plant Sci.">
        <title>Chromosomal-level genome assembly of Melastoma candidum provides insights into trichome evolution.</title>
        <authorList>
            <person name="Zhong Y."/>
            <person name="Wu W."/>
            <person name="Sun C."/>
            <person name="Zou P."/>
            <person name="Liu Y."/>
            <person name="Dai S."/>
            <person name="Zhou R."/>
        </authorList>
    </citation>
    <scope>NUCLEOTIDE SEQUENCE [LARGE SCALE GENOMIC DNA]</scope>
</reference>
<name>A0ACB9P4Z3_9MYRT</name>
<keyword evidence="2" id="KW-1185">Reference proteome</keyword>
<proteinExistence type="predicted"/>
<organism evidence="1 2">
    <name type="scientific">Melastoma candidum</name>
    <dbReference type="NCBI Taxonomy" id="119954"/>
    <lineage>
        <taxon>Eukaryota</taxon>
        <taxon>Viridiplantae</taxon>
        <taxon>Streptophyta</taxon>
        <taxon>Embryophyta</taxon>
        <taxon>Tracheophyta</taxon>
        <taxon>Spermatophyta</taxon>
        <taxon>Magnoliopsida</taxon>
        <taxon>eudicotyledons</taxon>
        <taxon>Gunneridae</taxon>
        <taxon>Pentapetalae</taxon>
        <taxon>rosids</taxon>
        <taxon>malvids</taxon>
        <taxon>Myrtales</taxon>
        <taxon>Melastomataceae</taxon>
        <taxon>Melastomatoideae</taxon>
        <taxon>Melastomateae</taxon>
        <taxon>Melastoma</taxon>
    </lineage>
</organism>